<accession>A0ABY6UP02</accession>
<dbReference type="Proteomes" id="UP000766486">
    <property type="component" value="Unassembled WGS sequence"/>
</dbReference>
<name>A0ABY6UP02_BIOOC</name>
<protein>
    <submittedName>
        <fullName evidence="2">Uncharacterized protein</fullName>
    </submittedName>
</protein>
<feature type="region of interest" description="Disordered" evidence="1">
    <location>
        <begin position="249"/>
        <end position="277"/>
    </location>
</feature>
<gene>
    <name evidence="2" type="ORF">CLO192961_LOCUS315733</name>
</gene>
<evidence type="ECO:0000313" key="2">
    <source>
        <dbReference type="EMBL" id="VUC31879.1"/>
    </source>
</evidence>
<dbReference type="EMBL" id="CABFNS010000837">
    <property type="protein sequence ID" value="VUC31879.1"/>
    <property type="molecule type" value="Genomic_DNA"/>
</dbReference>
<evidence type="ECO:0000256" key="1">
    <source>
        <dbReference type="SAM" id="MobiDB-lite"/>
    </source>
</evidence>
<keyword evidence="3" id="KW-1185">Reference proteome</keyword>
<organism evidence="2 3">
    <name type="scientific">Bionectria ochroleuca</name>
    <name type="common">Gliocladium roseum</name>
    <dbReference type="NCBI Taxonomy" id="29856"/>
    <lineage>
        <taxon>Eukaryota</taxon>
        <taxon>Fungi</taxon>
        <taxon>Dikarya</taxon>
        <taxon>Ascomycota</taxon>
        <taxon>Pezizomycotina</taxon>
        <taxon>Sordariomycetes</taxon>
        <taxon>Hypocreomycetidae</taxon>
        <taxon>Hypocreales</taxon>
        <taxon>Bionectriaceae</taxon>
        <taxon>Clonostachys</taxon>
    </lineage>
</organism>
<proteinExistence type="predicted"/>
<sequence length="277" mass="30244">MALTRFGRQSFYLEEQKITVDLTTTDEWQQTGFASWSFGSRPNLISELDRVSLRCLSGRGDMTAACLILDRHEFARLPSAQDGVPVYQAPSRIPVTTLINPSGAKGSRSYPNAIYISFGEDFPGEELRKNWLCFFDKLMDLPPWSFAGFKKRKFLHNNLLAIQDDGLGSADRYDKVLSILYSHGFRPCPSKYLYKPQFRAPVEVPKTTQAPGGAGQTKGTKMASDTGKAAATFKLDGPVVSGARPRGLAMGGSSLRPGVSACAAGTRPDFSNSQSKG</sequence>
<evidence type="ECO:0000313" key="3">
    <source>
        <dbReference type="Proteomes" id="UP000766486"/>
    </source>
</evidence>
<comment type="caution">
    <text evidence="2">The sequence shown here is derived from an EMBL/GenBank/DDBJ whole genome shotgun (WGS) entry which is preliminary data.</text>
</comment>
<reference evidence="2 3" key="1">
    <citation type="submission" date="2019-06" db="EMBL/GenBank/DDBJ databases">
        <authorList>
            <person name="Broberg M."/>
        </authorList>
    </citation>
    <scope>NUCLEOTIDE SEQUENCE [LARGE SCALE GENOMIC DNA]</scope>
</reference>